<keyword evidence="3" id="KW-1133">Transmembrane helix</keyword>
<dbReference type="Pfam" id="PF03816">
    <property type="entry name" value="LytR_cpsA_psr"/>
    <property type="match status" value="1"/>
</dbReference>
<feature type="compositionally biased region" description="Low complexity" evidence="2">
    <location>
        <begin position="17"/>
        <end position="28"/>
    </location>
</feature>
<dbReference type="PANTHER" id="PTHR33392:SF6">
    <property type="entry name" value="POLYISOPRENYL-TEICHOIC ACID--PEPTIDOGLYCAN TEICHOIC ACID TRANSFERASE TAGU"/>
    <property type="match status" value="1"/>
</dbReference>
<organism evidence="5 6">
    <name type="scientific">Amycolatopsis saalfeldensis</name>
    <dbReference type="NCBI Taxonomy" id="394193"/>
    <lineage>
        <taxon>Bacteria</taxon>
        <taxon>Bacillati</taxon>
        <taxon>Actinomycetota</taxon>
        <taxon>Actinomycetes</taxon>
        <taxon>Pseudonocardiales</taxon>
        <taxon>Pseudonocardiaceae</taxon>
        <taxon>Amycolatopsis</taxon>
    </lineage>
</organism>
<name>A0A1H8YKH3_9PSEU</name>
<dbReference type="NCBIfam" id="TIGR00350">
    <property type="entry name" value="lytR_cpsA_psr"/>
    <property type="match status" value="1"/>
</dbReference>
<feature type="region of interest" description="Disordered" evidence="2">
    <location>
        <begin position="1"/>
        <end position="79"/>
    </location>
</feature>
<keyword evidence="3" id="KW-0812">Transmembrane</keyword>
<evidence type="ECO:0000256" key="1">
    <source>
        <dbReference type="ARBA" id="ARBA00006068"/>
    </source>
</evidence>
<dbReference type="PANTHER" id="PTHR33392">
    <property type="entry name" value="POLYISOPRENYL-TEICHOIC ACID--PEPTIDOGLYCAN TEICHOIC ACID TRANSFERASE TAGU"/>
    <property type="match status" value="1"/>
</dbReference>
<keyword evidence="3" id="KW-0472">Membrane</keyword>
<reference evidence="5 6" key="1">
    <citation type="submission" date="2016-10" db="EMBL/GenBank/DDBJ databases">
        <authorList>
            <person name="de Groot N.N."/>
        </authorList>
    </citation>
    <scope>NUCLEOTIDE SEQUENCE [LARGE SCALE GENOMIC DNA]</scope>
    <source>
        <strain evidence="5 6">DSM 44993</strain>
    </source>
</reference>
<dbReference type="OrthoDB" id="9782542at2"/>
<evidence type="ECO:0000313" key="6">
    <source>
        <dbReference type="Proteomes" id="UP000198582"/>
    </source>
</evidence>
<keyword evidence="6" id="KW-1185">Reference proteome</keyword>
<dbReference type="InterPro" id="IPR050922">
    <property type="entry name" value="LytR/CpsA/Psr_CW_biosynth"/>
</dbReference>
<feature type="transmembrane region" description="Helical" evidence="3">
    <location>
        <begin position="92"/>
        <end position="114"/>
    </location>
</feature>
<dbReference type="Gene3D" id="3.40.630.190">
    <property type="entry name" value="LCP protein"/>
    <property type="match status" value="1"/>
</dbReference>
<feature type="region of interest" description="Disordered" evidence="2">
    <location>
        <begin position="124"/>
        <end position="149"/>
    </location>
</feature>
<evidence type="ECO:0000256" key="2">
    <source>
        <dbReference type="SAM" id="MobiDB-lite"/>
    </source>
</evidence>
<evidence type="ECO:0000256" key="3">
    <source>
        <dbReference type="SAM" id="Phobius"/>
    </source>
</evidence>
<feature type="compositionally biased region" description="Pro residues" evidence="2">
    <location>
        <begin position="65"/>
        <end position="76"/>
    </location>
</feature>
<dbReference type="InterPro" id="IPR004474">
    <property type="entry name" value="LytR_CpsA_psr"/>
</dbReference>
<protein>
    <submittedName>
        <fullName evidence="5">Cell envelope-related function transcriptional attenuator common domain-containing protein</fullName>
    </submittedName>
</protein>
<evidence type="ECO:0000259" key="4">
    <source>
        <dbReference type="Pfam" id="PF03816"/>
    </source>
</evidence>
<proteinExistence type="inferred from homology"/>
<evidence type="ECO:0000313" key="5">
    <source>
        <dbReference type="EMBL" id="SEP52704.1"/>
    </source>
</evidence>
<dbReference type="AlphaFoldDB" id="A0A1H8YKH3"/>
<gene>
    <name evidence="5" type="ORF">SAMN04489732_121175</name>
</gene>
<accession>A0A1H8YKH3</accession>
<dbReference type="Proteomes" id="UP000198582">
    <property type="component" value="Unassembled WGS sequence"/>
</dbReference>
<feature type="domain" description="Cell envelope-related transcriptional attenuator" evidence="4">
    <location>
        <begin position="181"/>
        <end position="350"/>
    </location>
</feature>
<sequence>MHENEGKSGSADEAEPTSETAGEEAASADSVTETAESAPKPVLDLPQPTKRPAVDTESDGEPVWKPSPFPRTPGPAPVVVTRRGRAGRAGRVTARVAVGLVSVLALGATGYAYVTKDRVQNSVPTTDVLTPRAGEPPAPPADDGGTDILLVGSDARTDAQGNQLPTSMLKQLRTEETPGINTDTIILLRIPKGGGKASGISIPRDSWVDIPGRGQAKINSAYGVAKARFAADERANGEKDQAKIERDSDGEGRRVLVQTVQDLTKVRIDHYAEVNLLGFYLLTEALGGVKVCLNHATTDKDSGADFPRGVRTVSGGEALSFVRQRKNLPNGDLDRIVRQQAFLSSALHQVLSAGTLTSPSTLNSLMDAVHRSIVVDDGLDVLAFAQQVKGLTSGDLNFTTIPVITANGRSPDGQSIVQIDPAAVQSFVAGLVGRGTPSGGGGAAAGAHATAGARALTLDSGIPGVPCVN</sequence>
<dbReference type="STRING" id="394193.SAMN04489732_121175"/>
<comment type="similarity">
    <text evidence="1">Belongs to the LytR/CpsA/Psr (LCP) family.</text>
</comment>
<dbReference type="EMBL" id="FOEF01000021">
    <property type="protein sequence ID" value="SEP52704.1"/>
    <property type="molecule type" value="Genomic_DNA"/>
</dbReference>